<dbReference type="RefSeq" id="WP_204707925.1">
    <property type="nucleotide sequence ID" value="NZ_JBHSZV010000013.1"/>
</dbReference>
<sequence length="125" mass="15214">MSEHNLHPSVQKFKKFVNEHPDVKSQLRENHKLIQSYYEKWMILGEDDPFWTDLPQEEEENGLRLTKKEWMKQFSNLLQEINWEDVSKHIEDLNGAIDQIQEIISKVQHENRDSAKRRPMEYPYY</sequence>
<dbReference type="Proteomes" id="UP001596410">
    <property type="component" value="Unassembled WGS sequence"/>
</dbReference>
<comment type="caution">
    <text evidence="1">The sequence shown here is derived from an EMBL/GenBank/DDBJ whole genome shotgun (WGS) entry which is preliminary data.</text>
</comment>
<proteinExistence type="predicted"/>
<keyword evidence="1" id="KW-0167">Capsid protein</keyword>
<accession>A0ABW2EG77</accession>
<dbReference type="InterPro" id="IPR025953">
    <property type="entry name" value="YlbD_coat"/>
</dbReference>
<protein>
    <submittedName>
        <fullName evidence="1">Spore coat protein YlbD</fullName>
    </submittedName>
</protein>
<keyword evidence="2" id="KW-1185">Reference proteome</keyword>
<reference evidence="2" key="1">
    <citation type="journal article" date="2019" name="Int. J. Syst. Evol. Microbiol.">
        <title>The Global Catalogue of Microorganisms (GCM) 10K type strain sequencing project: providing services to taxonomists for standard genome sequencing and annotation.</title>
        <authorList>
            <consortium name="The Broad Institute Genomics Platform"/>
            <consortium name="The Broad Institute Genome Sequencing Center for Infectious Disease"/>
            <person name="Wu L."/>
            <person name="Ma J."/>
        </authorList>
    </citation>
    <scope>NUCLEOTIDE SEQUENCE [LARGE SCALE GENOMIC DNA]</scope>
    <source>
        <strain evidence="2">CGMCC 4.1621</strain>
    </source>
</reference>
<organism evidence="1 2">
    <name type="scientific">Halobacillus seohaensis</name>
    <dbReference type="NCBI Taxonomy" id="447421"/>
    <lineage>
        <taxon>Bacteria</taxon>
        <taxon>Bacillati</taxon>
        <taxon>Bacillota</taxon>
        <taxon>Bacilli</taxon>
        <taxon>Bacillales</taxon>
        <taxon>Bacillaceae</taxon>
        <taxon>Halobacillus</taxon>
    </lineage>
</organism>
<evidence type="ECO:0000313" key="2">
    <source>
        <dbReference type="Proteomes" id="UP001596410"/>
    </source>
</evidence>
<dbReference type="EMBL" id="JBHSZV010000013">
    <property type="protein sequence ID" value="MFC7061323.1"/>
    <property type="molecule type" value="Genomic_DNA"/>
</dbReference>
<name>A0ABW2EG77_9BACI</name>
<evidence type="ECO:0000313" key="1">
    <source>
        <dbReference type="EMBL" id="MFC7061323.1"/>
    </source>
</evidence>
<gene>
    <name evidence="1" type="primary">ylbD</name>
    <name evidence="1" type="ORF">ACFQIC_05550</name>
</gene>
<keyword evidence="1" id="KW-0946">Virion</keyword>
<dbReference type="Pfam" id="PF14071">
    <property type="entry name" value="YlbD_coat"/>
    <property type="match status" value="1"/>
</dbReference>